<keyword evidence="3 6" id="KW-0812">Transmembrane</keyword>
<keyword evidence="5 6" id="KW-0472">Membrane</keyword>
<evidence type="ECO:0000256" key="4">
    <source>
        <dbReference type="ARBA" id="ARBA00022989"/>
    </source>
</evidence>
<evidence type="ECO:0000256" key="3">
    <source>
        <dbReference type="ARBA" id="ARBA00022692"/>
    </source>
</evidence>
<evidence type="ECO:0000256" key="6">
    <source>
        <dbReference type="SAM" id="Phobius"/>
    </source>
</evidence>
<evidence type="ECO:0000313" key="8">
    <source>
        <dbReference type="Proteomes" id="UP000593567"/>
    </source>
</evidence>
<protein>
    <submittedName>
        <fullName evidence="7">EI24</fullName>
    </submittedName>
</protein>
<dbReference type="Proteomes" id="UP000593567">
    <property type="component" value="Unassembled WGS sequence"/>
</dbReference>
<dbReference type="AlphaFoldDB" id="A0A7J7JMY3"/>
<feature type="transmembrane region" description="Helical" evidence="6">
    <location>
        <begin position="188"/>
        <end position="207"/>
    </location>
</feature>
<dbReference type="Pfam" id="PF07264">
    <property type="entry name" value="EI24"/>
    <property type="match status" value="1"/>
</dbReference>
<evidence type="ECO:0000256" key="2">
    <source>
        <dbReference type="ARBA" id="ARBA00010970"/>
    </source>
</evidence>
<feature type="transmembrane region" description="Helical" evidence="6">
    <location>
        <begin position="228"/>
        <end position="250"/>
    </location>
</feature>
<dbReference type="GO" id="GO:0005783">
    <property type="term" value="C:endoplasmic reticulum"/>
    <property type="evidence" value="ECO:0007669"/>
    <property type="project" value="TreeGrafter"/>
</dbReference>
<comment type="caution">
    <text evidence="7">The sequence shown here is derived from an EMBL/GenBank/DDBJ whole genome shotgun (WGS) entry which is preliminary data.</text>
</comment>
<comment type="subcellular location">
    <subcellularLocation>
        <location evidence="1">Membrane</location>
        <topology evidence="1">Multi-pass membrane protein</topology>
    </subcellularLocation>
</comment>
<organism evidence="7 8">
    <name type="scientific">Bugula neritina</name>
    <name type="common">Brown bryozoan</name>
    <name type="synonym">Sertularia neritina</name>
    <dbReference type="NCBI Taxonomy" id="10212"/>
    <lineage>
        <taxon>Eukaryota</taxon>
        <taxon>Metazoa</taxon>
        <taxon>Spiralia</taxon>
        <taxon>Lophotrochozoa</taxon>
        <taxon>Bryozoa</taxon>
        <taxon>Gymnolaemata</taxon>
        <taxon>Cheilostomatida</taxon>
        <taxon>Flustrina</taxon>
        <taxon>Buguloidea</taxon>
        <taxon>Bugulidae</taxon>
        <taxon>Bugula</taxon>
    </lineage>
</organism>
<keyword evidence="8" id="KW-1185">Reference proteome</keyword>
<comment type="similarity">
    <text evidence="2">Belongs to the EI24 family.</text>
</comment>
<dbReference type="GO" id="GO:0016236">
    <property type="term" value="P:macroautophagy"/>
    <property type="evidence" value="ECO:0007669"/>
    <property type="project" value="TreeGrafter"/>
</dbReference>
<evidence type="ECO:0000256" key="5">
    <source>
        <dbReference type="ARBA" id="ARBA00023136"/>
    </source>
</evidence>
<feature type="transmembrane region" description="Helical" evidence="6">
    <location>
        <begin position="114"/>
        <end position="135"/>
    </location>
</feature>
<dbReference type="PANTHER" id="PTHR21389">
    <property type="entry name" value="P53 INDUCED PROTEIN"/>
    <property type="match status" value="1"/>
</dbReference>
<proteinExistence type="inferred from homology"/>
<reference evidence="7" key="1">
    <citation type="submission" date="2020-06" db="EMBL/GenBank/DDBJ databases">
        <title>Draft genome of Bugula neritina, a colonial animal packing powerful symbionts and potential medicines.</title>
        <authorList>
            <person name="Rayko M."/>
        </authorList>
    </citation>
    <scope>NUCLEOTIDE SEQUENCE [LARGE SCALE GENOMIC DNA]</scope>
    <source>
        <strain evidence="7">Kwan_BN1</strain>
    </source>
</reference>
<dbReference type="EMBL" id="VXIV02002050">
    <property type="protein sequence ID" value="KAF6027680.1"/>
    <property type="molecule type" value="Genomic_DNA"/>
</dbReference>
<dbReference type="GO" id="GO:0016020">
    <property type="term" value="C:membrane"/>
    <property type="evidence" value="ECO:0007669"/>
    <property type="project" value="UniProtKB-SubCell"/>
</dbReference>
<feature type="transmembrane region" description="Helical" evidence="6">
    <location>
        <begin position="156"/>
        <end position="182"/>
    </location>
</feature>
<name>A0A7J7JMY3_BUGNE</name>
<dbReference type="PANTHER" id="PTHR21389:SF0">
    <property type="entry name" value="ETOPOSIDE-INDUCED PROTEIN 2.4 HOMOLOG"/>
    <property type="match status" value="1"/>
</dbReference>
<dbReference type="InterPro" id="IPR059112">
    <property type="entry name" value="CysZ/EI24"/>
</dbReference>
<feature type="transmembrane region" description="Helical" evidence="6">
    <location>
        <begin position="76"/>
        <end position="94"/>
    </location>
</feature>
<evidence type="ECO:0000256" key="1">
    <source>
        <dbReference type="ARBA" id="ARBA00004141"/>
    </source>
</evidence>
<dbReference type="OrthoDB" id="266518at2759"/>
<keyword evidence="4 6" id="KW-1133">Transmembrane helix</keyword>
<accession>A0A7J7JMY3</accession>
<sequence length="282" mass="32588">MKACLTGIIQIFEIEKQQRQQEAMKEQVKSVSTGPLSRRREQKGCVVTLPSRQQSLIHQLGQCCLWNGGLTVGMMLLFQYAFLPLMIYISSYFFQDENEHSQLWSWFRNFLNSLFQICWVFPIFTIGRFVNVIWFSQIANLAWKHSSKRSTNSLTIGLLVADLSFSVVMQLVFLVQCTLVGYLPLPFVAKKLSFAMVSLLYALYAFEYKWMNQGYSINVRLAKVENQWPYFMGFGLPLAYLTSLSGNYFIEIKFVPERSLFAVLFPLTIISAHQAQTLQQNL</sequence>
<gene>
    <name evidence="7" type="ORF">EB796_014012</name>
</gene>
<evidence type="ECO:0000313" key="7">
    <source>
        <dbReference type="EMBL" id="KAF6027680.1"/>
    </source>
</evidence>